<dbReference type="EMBL" id="HBEV01002735">
    <property type="protein sequence ID" value="CAD8579274.1"/>
    <property type="molecule type" value="Transcribed_RNA"/>
</dbReference>
<dbReference type="InterPro" id="IPR020839">
    <property type="entry name" value="SCD"/>
</dbReference>
<dbReference type="GO" id="GO:0007062">
    <property type="term" value="P:sister chromatid cohesion"/>
    <property type="evidence" value="ECO:0007669"/>
    <property type="project" value="UniProtKB-ARBA"/>
</dbReference>
<dbReference type="AlphaFoldDB" id="A0A6U2BKN9"/>
<feature type="domain" description="SCD" evidence="2">
    <location>
        <begin position="242"/>
        <end position="328"/>
    </location>
</feature>
<sequence>MQRHDSRVCLFDLLADDNQLAVEIVASEWLARYTSNWKLALAELYTLLAKAGSCIFTVTVQDFEQLSAEGIGARVLSDMMAGNFLDDNPLDFQSTKSAKWQFKHFRTTYLEFWDSIVKVCDDNGAFNMGRQSQENNEGEAVDNPTTLFDCITDMLAVFSSLRARRLRLAATEAGLQLISSLVQNAKVAANTRDLKQRQLDAERKKNRPNRSIAKSLHDGLANAQNSIRNTETMIQGAFNKFFTHRFRDIDPSIRSACIHSIGQWMCDLPLFFLSDFYLKYLGWSLNDKDSRVRLAAISSLLHVYQASSENLALMDTFNARFIFRICEMLSDADSRVVASAVKTLGVLHGSGVLSRQDMEPVVTLLLDEDAEVRSAAASVIPCMVRWEVLRDADVPTRGSPRGKNKPTDKQGRFSTLLAIVRMTADLCDSRARIASVVDSLWTIYRDIFTDWNLMFSILLNDGTDDFEQHSLKSNVCLNSSHATALSNVLICSVRRARGEELVKSDSICGHPMHLLSKRQVTRSQCEAQCHAHELFTQASMILLPSVMCKWKSDEQVLVPLIEVVQHLKLEHYSLRHREEDFGAIVKFITEMFFLHSSKRVMDACMDVLCKVIGEGTFHFREMCAQCSKDILLVVAKSIGEIVGSDRSERAREVTQSKFDKSGEENDVTPQKKNDEFDHLQMQIALLRLNSFLSFILLPIPLTGVVSKYDDIHKNLLTIISDVVNVPSHFRANSAALATRAAAMLLVQRVVSAVGETSDSDFDVGKYTTMIADFMETVAAACRSLMESNTCNRLLVKAFAASVTNLVVYSQFVTQSPTAVEEGIVGGLKLCIPDSTLRTVWDACNDLIDIPHEDIHRLDLPTRESASDDEEMSRAAYSLAMCDIALLNHGFVASELLANLGQSGHWTDCALRSLMTDLRFLGPHATANTIMTSLASAFEEVITEELENNDGLVEAFGELALRFADMFTVGSHRDRMVVRCIIEEGLKYVVPNALPHPSRLQFLSLGLGPFVAKLASGDAKALVQPLTAVVSVIEEDDDLYAPLFAFIKVVATRARGTSLNLGCQH</sequence>
<dbReference type="PROSITE" id="PS51425">
    <property type="entry name" value="SCD"/>
    <property type="match status" value="1"/>
</dbReference>
<dbReference type="InterPro" id="IPR011989">
    <property type="entry name" value="ARM-like"/>
</dbReference>
<evidence type="ECO:0000313" key="3">
    <source>
        <dbReference type="EMBL" id="CAD8579274.1"/>
    </source>
</evidence>
<dbReference type="GO" id="GO:0003682">
    <property type="term" value="F:chromatin binding"/>
    <property type="evidence" value="ECO:0007669"/>
    <property type="project" value="TreeGrafter"/>
</dbReference>
<evidence type="ECO:0000259" key="2">
    <source>
        <dbReference type="PROSITE" id="PS51425"/>
    </source>
</evidence>
<dbReference type="EMBL" id="HBEV01002738">
    <property type="protein sequence ID" value="CAD8579280.1"/>
    <property type="molecule type" value="Transcribed_RNA"/>
</dbReference>
<dbReference type="Pfam" id="PF08514">
    <property type="entry name" value="STAG"/>
    <property type="match status" value="1"/>
</dbReference>
<evidence type="ECO:0000313" key="5">
    <source>
        <dbReference type="EMBL" id="CAD8579283.1"/>
    </source>
</evidence>
<dbReference type="Pfam" id="PF21581">
    <property type="entry name" value="SCD"/>
    <property type="match status" value="1"/>
</dbReference>
<dbReference type="Pfam" id="PF24571">
    <property type="entry name" value="HEAT_SCC3-SA"/>
    <property type="match status" value="1"/>
</dbReference>
<dbReference type="InterPro" id="IPR013721">
    <property type="entry name" value="STAG"/>
</dbReference>
<dbReference type="GO" id="GO:0005634">
    <property type="term" value="C:nucleus"/>
    <property type="evidence" value="ECO:0007669"/>
    <property type="project" value="TreeGrafter"/>
</dbReference>
<evidence type="ECO:0000256" key="1">
    <source>
        <dbReference type="SAM" id="MobiDB-lite"/>
    </source>
</evidence>
<dbReference type="InterPro" id="IPR056396">
    <property type="entry name" value="HEAT_SCC3-SA"/>
</dbReference>
<protein>
    <recommendedName>
        <fullName evidence="2">SCD domain-containing protein</fullName>
    </recommendedName>
</protein>
<dbReference type="SUPFAM" id="SSF48371">
    <property type="entry name" value="ARM repeat"/>
    <property type="match status" value="1"/>
</dbReference>
<dbReference type="EMBL" id="HBEV01002739">
    <property type="protein sequence ID" value="CAD8579283.1"/>
    <property type="molecule type" value="Transcribed_RNA"/>
</dbReference>
<gene>
    <name evidence="3" type="ORF">MSP1404_LOCUS2090</name>
    <name evidence="4" type="ORF">MSP1404_LOCUS2093</name>
    <name evidence="5" type="ORF">MSP1404_LOCUS2094</name>
</gene>
<organism evidence="3">
    <name type="scientific">Micromonas pusilla</name>
    <name type="common">Picoplanktonic green alga</name>
    <name type="synonym">Chromulina pusilla</name>
    <dbReference type="NCBI Taxonomy" id="38833"/>
    <lineage>
        <taxon>Eukaryota</taxon>
        <taxon>Viridiplantae</taxon>
        <taxon>Chlorophyta</taxon>
        <taxon>Mamiellophyceae</taxon>
        <taxon>Mamiellales</taxon>
        <taxon>Mamiellaceae</taxon>
        <taxon>Micromonas</taxon>
    </lineage>
</organism>
<dbReference type="PANTHER" id="PTHR11199">
    <property type="entry name" value="STROMAL ANTIGEN"/>
    <property type="match status" value="1"/>
</dbReference>
<proteinExistence type="predicted"/>
<accession>A0A6U2BKN9</accession>
<reference evidence="3" key="1">
    <citation type="submission" date="2021-01" db="EMBL/GenBank/DDBJ databases">
        <authorList>
            <person name="Corre E."/>
            <person name="Pelletier E."/>
            <person name="Niang G."/>
            <person name="Scheremetjew M."/>
            <person name="Finn R."/>
            <person name="Kale V."/>
            <person name="Holt S."/>
            <person name="Cochrane G."/>
            <person name="Meng A."/>
            <person name="Brown T."/>
            <person name="Cohen L."/>
        </authorList>
    </citation>
    <scope>NUCLEOTIDE SEQUENCE</scope>
    <source>
        <strain evidence="3">CCMP494</strain>
    </source>
</reference>
<dbReference type="GO" id="GO:0000785">
    <property type="term" value="C:chromatin"/>
    <property type="evidence" value="ECO:0007669"/>
    <property type="project" value="TreeGrafter"/>
</dbReference>
<feature type="region of interest" description="Disordered" evidence="1">
    <location>
        <begin position="650"/>
        <end position="671"/>
    </location>
</feature>
<name>A0A6U2BKN9_MICPS</name>
<dbReference type="InterPro" id="IPR016024">
    <property type="entry name" value="ARM-type_fold"/>
</dbReference>
<dbReference type="Gene3D" id="1.25.10.10">
    <property type="entry name" value="Leucine-rich Repeat Variant"/>
    <property type="match status" value="1"/>
</dbReference>
<dbReference type="GO" id="GO:0008278">
    <property type="term" value="C:cohesin complex"/>
    <property type="evidence" value="ECO:0007669"/>
    <property type="project" value="TreeGrafter"/>
</dbReference>
<dbReference type="PANTHER" id="PTHR11199:SF0">
    <property type="entry name" value="LD34181P-RELATED"/>
    <property type="match status" value="1"/>
</dbReference>
<dbReference type="InterPro" id="IPR039662">
    <property type="entry name" value="Cohesin_Scc3/SA"/>
</dbReference>
<evidence type="ECO:0000313" key="4">
    <source>
        <dbReference type="EMBL" id="CAD8579280.1"/>
    </source>
</evidence>